<dbReference type="AlphaFoldDB" id="A0A0D0I5F1"/>
<evidence type="ECO:0000313" key="3">
    <source>
        <dbReference type="Proteomes" id="UP000032046"/>
    </source>
</evidence>
<dbReference type="NCBIfam" id="TIGR01200">
    <property type="entry name" value="GLPGLI"/>
    <property type="match status" value="1"/>
</dbReference>
<organism evidence="2 3">
    <name type="scientific">Prevotella pectinovora</name>
    <dbReference type="NCBI Taxonomy" id="1602169"/>
    <lineage>
        <taxon>Bacteria</taxon>
        <taxon>Pseudomonadati</taxon>
        <taxon>Bacteroidota</taxon>
        <taxon>Bacteroidia</taxon>
        <taxon>Bacteroidales</taxon>
        <taxon>Prevotellaceae</taxon>
        <taxon>Prevotella</taxon>
    </lineage>
</organism>
<dbReference type="EMBL" id="JXQK01000055">
    <property type="protein sequence ID" value="KIP62353.1"/>
    <property type="molecule type" value="Genomic_DNA"/>
</dbReference>
<name>A0A0D0I5F1_9BACT</name>
<feature type="signal peptide" evidence="1">
    <location>
        <begin position="1"/>
        <end position="20"/>
    </location>
</feature>
<protein>
    <recommendedName>
        <fullName evidence="4">GLPGLI family protein</fullName>
    </recommendedName>
</protein>
<gene>
    <name evidence="2" type="ORF">ST44_07490</name>
</gene>
<keyword evidence="1" id="KW-0732">Signal</keyword>
<sequence length="283" mass="31816">MKKITALFMMLAAVASTAFSQSVHGGTLPPLKPVEKTVYDTAYVKVYYEFSYRPDSLSKGRKDGQTILLVGDKAQSFVDYFDDRTDFINDSLAAAKRPPMEAFTMNMGMMKRMAYTYPLVIDRSRNVAIIQVDNVNTYQYTQPVPEISWQTVEGDTTICDVACRKAVCRFGGRDWTAWYAPTFDLHTGPYLFGGLPGLIFSICDTKDNYRFTLNGLENLGKGVPVYLKSGNKILHTTRDKVRKAVENEQADIYKAFQLQNPGAVFTPQAGDTGRRPYNPIELE</sequence>
<evidence type="ECO:0000256" key="1">
    <source>
        <dbReference type="SAM" id="SignalP"/>
    </source>
</evidence>
<dbReference type="Proteomes" id="UP000032046">
    <property type="component" value="Unassembled WGS sequence"/>
</dbReference>
<evidence type="ECO:0008006" key="4">
    <source>
        <dbReference type="Google" id="ProtNLM"/>
    </source>
</evidence>
<proteinExistence type="predicted"/>
<keyword evidence="3" id="KW-1185">Reference proteome</keyword>
<accession>A0A0D0I5F1</accession>
<reference evidence="2 3" key="1">
    <citation type="submission" date="2015-01" db="EMBL/GenBank/DDBJ databases">
        <title>Comparative genomics of non-oral Prevotella species.</title>
        <authorList>
            <person name="Accetto T."/>
            <person name="Nograsek B."/>
            <person name="Avgustin G."/>
        </authorList>
    </citation>
    <scope>NUCLEOTIDE SEQUENCE [LARGE SCALE GENOMIC DNA]</scope>
    <source>
        <strain evidence="2 3">P5-119</strain>
    </source>
</reference>
<evidence type="ECO:0000313" key="2">
    <source>
        <dbReference type="EMBL" id="KIP62353.1"/>
    </source>
</evidence>
<feature type="chain" id="PRO_5002224024" description="GLPGLI family protein" evidence="1">
    <location>
        <begin position="21"/>
        <end position="283"/>
    </location>
</feature>
<dbReference type="InterPro" id="IPR005901">
    <property type="entry name" value="GLPGLI"/>
</dbReference>
<comment type="caution">
    <text evidence="2">The sequence shown here is derived from an EMBL/GenBank/DDBJ whole genome shotgun (WGS) entry which is preliminary data.</text>
</comment>
<dbReference type="STRING" id="1602171.ST44_07490"/>